<dbReference type="Proteomes" id="UP000198736">
    <property type="component" value="Unassembled WGS sequence"/>
</dbReference>
<gene>
    <name evidence="1" type="ORF">COMA2_60171</name>
</gene>
<dbReference type="RefSeq" id="WP_090901313.1">
    <property type="nucleotide sequence ID" value="NZ_CZPZ01000033.1"/>
</dbReference>
<name>A0A0S4LQA7_9BACT</name>
<dbReference type="STRING" id="1742973.COMA2_60171"/>
<sequence length="129" mass="14792">MEPIIPRDVGLFILKRIDSIAQLEAVLLLRQSPDTWWECKEVADRLYIPEKNCAPILAGLCGQGLLVCVNEQTKPVYRYRPDTGDLREMVDRLAYYYSKHLVPVSNLVHAKARTRIEGFARAFDLTSEE</sequence>
<accession>A0A0S4LQA7</accession>
<protein>
    <recommendedName>
        <fullName evidence="3">Transcriptional regulator</fullName>
    </recommendedName>
</protein>
<dbReference type="EMBL" id="CZPZ01000033">
    <property type="protein sequence ID" value="CUS39134.1"/>
    <property type="molecule type" value="Genomic_DNA"/>
</dbReference>
<reference evidence="2" key="1">
    <citation type="submission" date="2015-10" db="EMBL/GenBank/DDBJ databases">
        <authorList>
            <person name="Luecker S."/>
            <person name="Luecker S."/>
        </authorList>
    </citation>
    <scope>NUCLEOTIDE SEQUENCE [LARGE SCALE GENOMIC DNA]</scope>
</reference>
<proteinExistence type="predicted"/>
<evidence type="ECO:0008006" key="3">
    <source>
        <dbReference type="Google" id="ProtNLM"/>
    </source>
</evidence>
<evidence type="ECO:0000313" key="2">
    <source>
        <dbReference type="Proteomes" id="UP000198736"/>
    </source>
</evidence>
<organism evidence="1 2">
    <name type="scientific">Candidatus Nitrospira nitrificans</name>
    <dbReference type="NCBI Taxonomy" id="1742973"/>
    <lineage>
        <taxon>Bacteria</taxon>
        <taxon>Pseudomonadati</taxon>
        <taxon>Nitrospirota</taxon>
        <taxon>Nitrospiria</taxon>
        <taxon>Nitrospirales</taxon>
        <taxon>Nitrospiraceae</taxon>
        <taxon>Nitrospira</taxon>
    </lineage>
</organism>
<evidence type="ECO:0000313" key="1">
    <source>
        <dbReference type="EMBL" id="CUS39134.1"/>
    </source>
</evidence>
<dbReference type="OrthoDB" id="9798172at2"/>
<keyword evidence="2" id="KW-1185">Reference proteome</keyword>
<dbReference type="AlphaFoldDB" id="A0A0S4LQA7"/>